<gene>
    <name evidence="1" type="ORF">IWX90DRAFT_81401</name>
</gene>
<keyword evidence="2" id="KW-1185">Reference proteome</keyword>
<sequence length="220" mass="24015">MVACLTPPLARPARDKRVRSCRWRGEATCLGLPSQGGQERPESCVVLPGTRVRKIVLHREPPHVTTCQACSISFCSPSRLRATLRTSAIRDTAHPAVSARALQIRSTLSVWLTPRKKKKDLSGSSVVQLQANSNLLMMMRRHAARDHLACISRQSLHVTSNVTDKRTFWLAGCSLSAAPSAPPCIKPASCCIGLARGPRKVSACPYSSRSPAHVFSRVCR</sequence>
<name>A0ABR1XG16_9PEZI</name>
<proteinExistence type="predicted"/>
<comment type="caution">
    <text evidence="1">The sequence shown here is derived from an EMBL/GenBank/DDBJ whole genome shotgun (WGS) entry which is preliminary data.</text>
</comment>
<accession>A0ABR1XG16</accession>
<dbReference type="Proteomes" id="UP001456524">
    <property type="component" value="Unassembled WGS sequence"/>
</dbReference>
<reference evidence="1 2" key="1">
    <citation type="journal article" date="2022" name="G3 (Bethesda)">
        <title>Enemy or ally: a genomic approach to elucidate the lifestyle of Phyllosticta citrichinaensis.</title>
        <authorList>
            <person name="Buijs V.A."/>
            <person name="Groenewald J.Z."/>
            <person name="Haridas S."/>
            <person name="LaButti K.M."/>
            <person name="Lipzen A."/>
            <person name="Martin F.M."/>
            <person name="Barry K."/>
            <person name="Grigoriev I.V."/>
            <person name="Crous P.W."/>
            <person name="Seidl M.F."/>
        </authorList>
    </citation>
    <scope>NUCLEOTIDE SEQUENCE [LARGE SCALE GENOMIC DNA]</scope>
    <source>
        <strain evidence="1 2">CBS 129764</strain>
    </source>
</reference>
<dbReference type="EMBL" id="JBBWUH010000013">
    <property type="protein sequence ID" value="KAK8153116.1"/>
    <property type="molecule type" value="Genomic_DNA"/>
</dbReference>
<evidence type="ECO:0000313" key="2">
    <source>
        <dbReference type="Proteomes" id="UP001456524"/>
    </source>
</evidence>
<protein>
    <submittedName>
        <fullName evidence="1">Uncharacterized protein</fullName>
    </submittedName>
</protein>
<organism evidence="1 2">
    <name type="scientific">Phyllosticta citrichinensis</name>
    <dbReference type="NCBI Taxonomy" id="1130410"/>
    <lineage>
        <taxon>Eukaryota</taxon>
        <taxon>Fungi</taxon>
        <taxon>Dikarya</taxon>
        <taxon>Ascomycota</taxon>
        <taxon>Pezizomycotina</taxon>
        <taxon>Dothideomycetes</taxon>
        <taxon>Dothideomycetes incertae sedis</taxon>
        <taxon>Botryosphaeriales</taxon>
        <taxon>Phyllostictaceae</taxon>
        <taxon>Phyllosticta</taxon>
    </lineage>
</organism>
<evidence type="ECO:0000313" key="1">
    <source>
        <dbReference type="EMBL" id="KAK8153116.1"/>
    </source>
</evidence>